<evidence type="ECO:0000256" key="2">
    <source>
        <dbReference type="ARBA" id="ARBA00022840"/>
    </source>
</evidence>
<keyword evidence="2" id="KW-0067">ATP-binding</keyword>
<dbReference type="GO" id="GO:0005524">
    <property type="term" value="F:ATP binding"/>
    <property type="evidence" value="ECO:0007669"/>
    <property type="project" value="UniProtKB-KW"/>
</dbReference>
<dbReference type="RefSeq" id="XP_001029545.1">
    <property type="nucleotide sequence ID" value="XM_001029545.3"/>
</dbReference>
<dbReference type="KEGG" id="tet:TTHERM_01444910"/>
<sequence>MPLIVFCGIPGSGKTTRALQIKEYLEQKHKCQVVHLNEEILQMEKKEVYKDFQAEKFARGFLRSNVEKNIAGNTVVILDSLNYIKGYRYELFCLARAAQTQHCVIYCECDPQLAKENNSKNANNFTEEMLADYNNRLEIPIPKNRWDSPLFHLRSKEETPFEEIANVLLYQAKKSKDPVSTAPEIKFEINFLQELDLRVQSVIDELVQKQQESIQSNVITFSDCTEKLMINKQISLIELKKIKQEYLKITKHNPPKRIEDIKNFFIIYLQKVVERF</sequence>
<protein>
    <submittedName>
        <fullName evidence="4">Chromatin associated protein KTI12</fullName>
    </submittedName>
</protein>
<evidence type="ECO:0000256" key="3">
    <source>
        <dbReference type="ARBA" id="ARBA00025768"/>
    </source>
</evidence>
<dbReference type="OMA" id="THSRWDK"/>
<comment type="similarity">
    <text evidence="3">Belongs to the KTI12 family.</text>
</comment>
<dbReference type="AlphaFoldDB" id="Q229B1"/>
<evidence type="ECO:0000313" key="5">
    <source>
        <dbReference type="Proteomes" id="UP000009168"/>
    </source>
</evidence>
<evidence type="ECO:0000313" key="4">
    <source>
        <dbReference type="EMBL" id="EAR81882.1"/>
    </source>
</evidence>
<keyword evidence="5" id="KW-1185">Reference proteome</keyword>
<accession>Q229B1</accession>
<reference evidence="5" key="1">
    <citation type="journal article" date="2006" name="PLoS Biol.">
        <title>Macronuclear genome sequence of the ciliate Tetrahymena thermophila, a model eukaryote.</title>
        <authorList>
            <person name="Eisen J.A."/>
            <person name="Coyne R.S."/>
            <person name="Wu M."/>
            <person name="Wu D."/>
            <person name="Thiagarajan M."/>
            <person name="Wortman J.R."/>
            <person name="Badger J.H."/>
            <person name="Ren Q."/>
            <person name="Amedeo P."/>
            <person name="Jones K.M."/>
            <person name="Tallon L.J."/>
            <person name="Delcher A.L."/>
            <person name="Salzberg S.L."/>
            <person name="Silva J.C."/>
            <person name="Haas B.J."/>
            <person name="Majoros W.H."/>
            <person name="Farzad M."/>
            <person name="Carlton J.M."/>
            <person name="Smith R.K. Jr."/>
            <person name="Garg J."/>
            <person name="Pearlman R.E."/>
            <person name="Karrer K.M."/>
            <person name="Sun L."/>
            <person name="Manning G."/>
            <person name="Elde N.C."/>
            <person name="Turkewitz A.P."/>
            <person name="Asai D.J."/>
            <person name="Wilkes D.E."/>
            <person name="Wang Y."/>
            <person name="Cai H."/>
            <person name="Collins K."/>
            <person name="Stewart B.A."/>
            <person name="Lee S.R."/>
            <person name="Wilamowska K."/>
            <person name="Weinberg Z."/>
            <person name="Ruzzo W.L."/>
            <person name="Wloga D."/>
            <person name="Gaertig J."/>
            <person name="Frankel J."/>
            <person name="Tsao C.-C."/>
            <person name="Gorovsky M.A."/>
            <person name="Keeling P.J."/>
            <person name="Waller R.F."/>
            <person name="Patron N.J."/>
            <person name="Cherry J.M."/>
            <person name="Stover N.A."/>
            <person name="Krieger C.J."/>
            <person name="del Toro C."/>
            <person name="Ryder H.F."/>
            <person name="Williamson S.C."/>
            <person name="Barbeau R.A."/>
            <person name="Hamilton E.P."/>
            <person name="Orias E."/>
        </authorList>
    </citation>
    <scope>NUCLEOTIDE SEQUENCE [LARGE SCALE GENOMIC DNA]</scope>
    <source>
        <strain evidence="5">SB210</strain>
    </source>
</reference>
<gene>
    <name evidence="4" type="ORF">TTHERM_01444910</name>
</gene>
<organism evidence="4 5">
    <name type="scientific">Tetrahymena thermophila (strain SB210)</name>
    <dbReference type="NCBI Taxonomy" id="312017"/>
    <lineage>
        <taxon>Eukaryota</taxon>
        <taxon>Sar</taxon>
        <taxon>Alveolata</taxon>
        <taxon>Ciliophora</taxon>
        <taxon>Intramacronucleata</taxon>
        <taxon>Oligohymenophorea</taxon>
        <taxon>Hymenostomatida</taxon>
        <taxon>Tetrahymenina</taxon>
        <taxon>Tetrahymenidae</taxon>
        <taxon>Tetrahymena</taxon>
    </lineage>
</organism>
<dbReference type="Pfam" id="PF08433">
    <property type="entry name" value="KTI12"/>
    <property type="match status" value="1"/>
</dbReference>
<keyword evidence="1" id="KW-0547">Nucleotide-binding</keyword>
<dbReference type="EMBL" id="GG662304">
    <property type="protein sequence ID" value="EAR81882.1"/>
    <property type="molecule type" value="Genomic_DNA"/>
</dbReference>
<proteinExistence type="inferred from homology"/>
<name>Q229B1_TETTS</name>
<dbReference type="OrthoDB" id="9972657at2759"/>
<dbReference type="Proteomes" id="UP000009168">
    <property type="component" value="Unassembled WGS sequence"/>
</dbReference>
<dbReference type="InParanoid" id="Q229B1"/>
<dbReference type="STRING" id="312017.Q229B1"/>
<dbReference type="HOGENOM" id="CLU_027147_1_0_1"/>
<dbReference type="SUPFAM" id="SSF52540">
    <property type="entry name" value="P-loop containing nucleoside triphosphate hydrolases"/>
    <property type="match status" value="1"/>
</dbReference>
<dbReference type="Gene3D" id="3.40.50.300">
    <property type="entry name" value="P-loop containing nucleotide triphosphate hydrolases"/>
    <property type="match status" value="1"/>
</dbReference>
<dbReference type="eggNOG" id="KOG3062">
    <property type="taxonomic scope" value="Eukaryota"/>
</dbReference>
<dbReference type="GeneID" id="7826718"/>
<dbReference type="InterPro" id="IPR013641">
    <property type="entry name" value="KTI12/PSTK"/>
</dbReference>
<dbReference type="PANTHER" id="PTHR12435">
    <property type="match status" value="1"/>
</dbReference>
<dbReference type="InterPro" id="IPR027417">
    <property type="entry name" value="P-loop_NTPase"/>
</dbReference>
<evidence type="ECO:0000256" key="1">
    <source>
        <dbReference type="ARBA" id="ARBA00022741"/>
    </source>
</evidence>